<dbReference type="EMBL" id="CP036264">
    <property type="protein sequence ID" value="QEG00244.1"/>
    <property type="molecule type" value="Genomic_DNA"/>
</dbReference>
<feature type="transmembrane region" description="Helical" evidence="2">
    <location>
        <begin position="113"/>
        <end position="133"/>
    </location>
</feature>
<feature type="transmembrane region" description="Helical" evidence="2">
    <location>
        <begin position="153"/>
        <end position="173"/>
    </location>
</feature>
<gene>
    <name evidence="3" type="ORF">Mal15_43140</name>
</gene>
<evidence type="ECO:0000313" key="3">
    <source>
        <dbReference type="EMBL" id="QEG00244.1"/>
    </source>
</evidence>
<feature type="region of interest" description="Disordered" evidence="1">
    <location>
        <begin position="425"/>
        <end position="446"/>
    </location>
</feature>
<evidence type="ECO:0000256" key="2">
    <source>
        <dbReference type="SAM" id="Phobius"/>
    </source>
</evidence>
<keyword evidence="2" id="KW-0472">Membrane</keyword>
<accession>A0A5B9MH71</accession>
<dbReference type="KEGG" id="smam:Mal15_43140"/>
<keyword evidence="2" id="KW-1133">Transmembrane helix</keyword>
<sequence>MSDYDQHPGGGFSSVDGYNDPAGSQAEEMRRMQEDELNRQRQEQAAADAAAAAEQAAAEQAAAQQAAQQRTLSRTDRNERCGAAGRQSTRSTGGTSNASRASRSTRPAGPSDWNPAFATLGFIAAGLWGMGLLEGDGRLFSGVVTGLVGGYIAGHYYKMLIAATLVGGGWWLISQHEAAKSRSEKTLVTAADVTSTPRPALDTPARPATSPRKSVDARFAKSTLKTPRQTLATRSSSTDTPELLQRPHQELVTDPSRMRAFRQSMLDFETRTGKSFLNDHRSMKPAMRTHFDYFACYADGELQDGQETIPELQPIQGVWDYRSPQLWELDLIATVDQHFLFKSTRANGTKRDGVFRTYSGDGLCYQPMTRPLRRSGATYADFQLPVRGGRVWREFARAVYQAKTDAELLALDPINQAVTKTHQRVAGATAREASPAQAMSPGKIRH</sequence>
<organism evidence="3 4">
    <name type="scientific">Stieleria maiorica</name>
    <dbReference type="NCBI Taxonomy" id="2795974"/>
    <lineage>
        <taxon>Bacteria</taxon>
        <taxon>Pseudomonadati</taxon>
        <taxon>Planctomycetota</taxon>
        <taxon>Planctomycetia</taxon>
        <taxon>Pirellulales</taxon>
        <taxon>Pirellulaceae</taxon>
        <taxon>Stieleria</taxon>
    </lineage>
</organism>
<evidence type="ECO:0000256" key="1">
    <source>
        <dbReference type="SAM" id="MobiDB-lite"/>
    </source>
</evidence>
<feature type="compositionally biased region" description="Low complexity" evidence="1">
    <location>
        <begin position="43"/>
        <end position="70"/>
    </location>
</feature>
<evidence type="ECO:0000313" key="4">
    <source>
        <dbReference type="Proteomes" id="UP000321353"/>
    </source>
</evidence>
<reference evidence="3 4" key="1">
    <citation type="submission" date="2019-02" db="EMBL/GenBank/DDBJ databases">
        <title>Planctomycetal bacteria perform biofilm scaping via a novel small molecule.</title>
        <authorList>
            <person name="Jeske O."/>
            <person name="Boedeker C."/>
            <person name="Wiegand S."/>
            <person name="Breitling P."/>
            <person name="Kallscheuer N."/>
            <person name="Jogler M."/>
            <person name="Rohde M."/>
            <person name="Petersen J."/>
            <person name="Medema M.H."/>
            <person name="Surup F."/>
            <person name="Jogler C."/>
        </authorList>
    </citation>
    <scope>NUCLEOTIDE SEQUENCE [LARGE SCALE GENOMIC DNA]</scope>
    <source>
        <strain evidence="3 4">Mal15</strain>
    </source>
</reference>
<feature type="compositionally biased region" description="Low complexity" evidence="1">
    <location>
        <begin position="93"/>
        <end position="111"/>
    </location>
</feature>
<feature type="region of interest" description="Disordered" evidence="1">
    <location>
        <begin position="1"/>
        <end position="112"/>
    </location>
</feature>
<keyword evidence="2" id="KW-0812">Transmembrane</keyword>
<proteinExistence type="predicted"/>
<keyword evidence="4" id="KW-1185">Reference proteome</keyword>
<dbReference type="Proteomes" id="UP000321353">
    <property type="component" value="Chromosome"/>
</dbReference>
<dbReference type="AlphaFoldDB" id="A0A5B9MH71"/>
<name>A0A5B9MH71_9BACT</name>
<dbReference type="RefSeq" id="WP_199773700.1">
    <property type="nucleotide sequence ID" value="NZ_CP036264.1"/>
</dbReference>
<feature type="compositionally biased region" description="Basic and acidic residues" evidence="1">
    <location>
        <begin position="27"/>
        <end position="42"/>
    </location>
</feature>
<feature type="region of interest" description="Disordered" evidence="1">
    <location>
        <begin position="190"/>
        <end position="218"/>
    </location>
</feature>
<protein>
    <submittedName>
        <fullName evidence="3">Uncharacterized protein</fullName>
    </submittedName>
</protein>